<organism evidence="2 3">
    <name type="scientific">Polluticaenibacter yanchengensis</name>
    <dbReference type="NCBI Taxonomy" id="3014562"/>
    <lineage>
        <taxon>Bacteria</taxon>
        <taxon>Pseudomonadati</taxon>
        <taxon>Bacteroidota</taxon>
        <taxon>Chitinophagia</taxon>
        <taxon>Chitinophagales</taxon>
        <taxon>Chitinophagaceae</taxon>
        <taxon>Polluticaenibacter</taxon>
    </lineage>
</organism>
<name>A0ABT4UMK9_9BACT</name>
<dbReference type="Pfam" id="PF01565">
    <property type="entry name" value="FAD_binding_4"/>
    <property type="match status" value="1"/>
</dbReference>
<dbReference type="PANTHER" id="PTHR43762">
    <property type="entry name" value="L-GULONOLACTONE OXIDASE"/>
    <property type="match status" value="1"/>
</dbReference>
<feature type="domain" description="FAD-binding PCMH-type" evidence="1">
    <location>
        <begin position="11"/>
        <end position="175"/>
    </location>
</feature>
<gene>
    <name evidence="2" type="ORF">O3P16_14455</name>
</gene>
<dbReference type="PROSITE" id="PS51387">
    <property type="entry name" value="FAD_PCMH"/>
    <property type="match status" value="1"/>
</dbReference>
<evidence type="ECO:0000259" key="1">
    <source>
        <dbReference type="PROSITE" id="PS51387"/>
    </source>
</evidence>
<sequence>MWKEIYGWGKYPRVKAQVYEPETIDELVNIVKNEPELLARGMGKSYGDAGLFDKVISLKYFDKIHQVSDGVIEVEAGCSLLKVLETIVPNKKFLKVTPGICGISIGGAIASDVHGKNHFNSGSFYNMVSEIKVIDPEGHLLILDKEKDAVIFGSFFGSMGLKGVVVSAKIQLTELKGLMLKEVKIPVESIDEFIDVFEEHLCCNFCVGWLNLAGKEAQLLVKAANWISESDRDRVFIFNKRRYALFPFEFPVRIPKWAFNLFNKRYYAKALQKQEHIVKMENYFYPLDTITNWNNVYGRKGLLQYHFNVGLHVAKEALDKAVKMVLSGDATCTMAVIKRFGKRNDHTPYSFPDEGYNLAFDFVNDRAAMDLIARLDDLVEEYRGSIYKTKDAVSRLGQPVRVEKFQSVQNKRYLNGK</sequence>
<dbReference type="InterPro" id="IPR016166">
    <property type="entry name" value="FAD-bd_PCMH"/>
</dbReference>
<accession>A0ABT4UMK9</accession>
<dbReference type="Gene3D" id="3.30.465.10">
    <property type="match status" value="1"/>
</dbReference>
<dbReference type="PANTHER" id="PTHR43762:SF1">
    <property type="entry name" value="D-ARABINONO-1,4-LACTONE OXIDASE"/>
    <property type="match status" value="1"/>
</dbReference>
<dbReference type="EMBL" id="JAQGEF010000020">
    <property type="protein sequence ID" value="MDA3616013.1"/>
    <property type="molecule type" value="Genomic_DNA"/>
</dbReference>
<proteinExistence type="predicted"/>
<evidence type="ECO:0000313" key="3">
    <source>
        <dbReference type="Proteomes" id="UP001210231"/>
    </source>
</evidence>
<dbReference type="InterPro" id="IPR016169">
    <property type="entry name" value="FAD-bd_PCMH_sub2"/>
</dbReference>
<dbReference type="RefSeq" id="WP_407032342.1">
    <property type="nucleotide sequence ID" value="NZ_JAQGEF010000020.1"/>
</dbReference>
<dbReference type="InterPro" id="IPR036318">
    <property type="entry name" value="FAD-bd_PCMH-like_sf"/>
</dbReference>
<keyword evidence="3" id="KW-1185">Reference proteome</keyword>
<evidence type="ECO:0000313" key="2">
    <source>
        <dbReference type="EMBL" id="MDA3616013.1"/>
    </source>
</evidence>
<reference evidence="2 3" key="1">
    <citation type="submission" date="2022-12" db="EMBL/GenBank/DDBJ databases">
        <title>Chitinophagaceae gen. sp. nov., a new member of the family Chitinophagaceae, isolated from soil in a chemical factory.</title>
        <authorList>
            <person name="Ke Z."/>
        </authorList>
    </citation>
    <scope>NUCLEOTIDE SEQUENCE [LARGE SCALE GENOMIC DNA]</scope>
    <source>
        <strain evidence="2 3">LY-5</strain>
    </source>
</reference>
<dbReference type="InterPro" id="IPR010031">
    <property type="entry name" value="FAD_lactone_oxidase-like"/>
</dbReference>
<protein>
    <submittedName>
        <fullName evidence="2">FAD-binding oxidoreductase</fullName>
    </submittedName>
</protein>
<dbReference type="SUPFAM" id="SSF56176">
    <property type="entry name" value="FAD-binding/transporter-associated domain-like"/>
    <property type="match status" value="1"/>
</dbReference>
<dbReference type="InterPro" id="IPR006094">
    <property type="entry name" value="Oxid_FAD_bind_N"/>
</dbReference>
<dbReference type="Proteomes" id="UP001210231">
    <property type="component" value="Unassembled WGS sequence"/>
</dbReference>
<comment type="caution">
    <text evidence="2">The sequence shown here is derived from an EMBL/GenBank/DDBJ whole genome shotgun (WGS) entry which is preliminary data.</text>
</comment>